<evidence type="ECO:0000256" key="1">
    <source>
        <dbReference type="SAM" id="MobiDB-lite"/>
    </source>
</evidence>
<dbReference type="Pfam" id="PF01841">
    <property type="entry name" value="Transglut_core"/>
    <property type="match status" value="1"/>
</dbReference>
<proteinExistence type="predicted"/>
<keyword evidence="2" id="KW-1133">Transmembrane helix</keyword>
<dbReference type="Pfam" id="PF13559">
    <property type="entry name" value="DUF4129"/>
    <property type="match status" value="1"/>
</dbReference>
<evidence type="ECO:0000259" key="3">
    <source>
        <dbReference type="SMART" id="SM00460"/>
    </source>
</evidence>
<accession>A0A2A9EXE2</accession>
<dbReference type="RefSeq" id="WP_098463289.1">
    <property type="nucleotide sequence ID" value="NZ_PDJJ01000001.1"/>
</dbReference>
<keyword evidence="2" id="KW-0812">Transmembrane</keyword>
<dbReference type="PANTHER" id="PTHR42736">
    <property type="entry name" value="PROTEIN-GLUTAMINE GAMMA-GLUTAMYLTRANSFERASE"/>
    <property type="match status" value="1"/>
</dbReference>
<dbReference type="Gene3D" id="3.10.620.30">
    <property type="match status" value="1"/>
</dbReference>
<dbReference type="InterPro" id="IPR038765">
    <property type="entry name" value="Papain-like_cys_pep_sf"/>
</dbReference>
<evidence type="ECO:0000313" key="5">
    <source>
        <dbReference type="Proteomes" id="UP000224130"/>
    </source>
</evidence>
<dbReference type="SMART" id="SM00460">
    <property type="entry name" value="TGc"/>
    <property type="match status" value="1"/>
</dbReference>
<evidence type="ECO:0000313" key="4">
    <source>
        <dbReference type="EMBL" id="PFG42839.1"/>
    </source>
</evidence>
<dbReference type="OrthoDB" id="9804023at2"/>
<protein>
    <submittedName>
        <fullName evidence="4">Transglutaminase superfamily protein</fullName>
    </submittedName>
</protein>
<feature type="transmembrane region" description="Helical" evidence="2">
    <location>
        <begin position="73"/>
        <end position="91"/>
    </location>
</feature>
<dbReference type="AlphaFoldDB" id="A0A2A9EXE2"/>
<gene>
    <name evidence="4" type="ORF">ATJ88_1511</name>
</gene>
<keyword evidence="2" id="KW-0472">Membrane</keyword>
<feature type="transmembrane region" description="Helical" evidence="2">
    <location>
        <begin position="163"/>
        <end position="180"/>
    </location>
</feature>
<dbReference type="InterPro" id="IPR052901">
    <property type="entry name" value="Bact_TGase-like"/>
</dbReference>
<name>A0A2A9EXE2_9MICO</name>
<feature type="transmembrane region" description="Helical" evidence="2">
    <location>
        <begin position="186"/>
        <end position="203"/>
    </location>
</feature>
<dbReference type="PANTHER" id="PTHR42736:SF1">
    <property type="entry name" value="PROTEIN-GLUTAMINE GAMMA-GLUTAMYLTRANSFERASE"/>
    <property type="match status" value="1"/>
</dbReference>
<dbReference type="InterPro" id="IPR002931">
    <property type="entry name" value="Transglutaminase-like"/>
</dbReference>
<dbReference type="InterPro" id="IPR025403">
    <property type="entry name" value="TgpA-like_C"/>
</dbReference>
<feature type="domain" description="Transglutaminase-like" evidence="3">
    <location>
        <begin position="479"/>
        <end position="556"/>
    </location>
</feature>
<organism evidence="4 5">
    <name type="scientific">Isoptericola jiangsuensis</name>
    <dbReference type="NCBI Taxonomy" id="548579"/>
    <lineage>
        <taxon>Bacteria</taxon>
        <taxon>Bacillati</taxon>
        <taxon>Actinomycetota</taxon>
        <taxon>Actinomycetes</taxon>
        <taxon>Micrococcales</taxon>
        <taxon>Promicromonosporaceae</taxon>
        <taxon>Isoptericola</taxon>
    </lineage>
</organism>
<comment type="caution">
    <text evidence="4">The sequence shown here is derived from an EMBL/GenBank/DDBJ whole genome shotgun (WGS) entry which is preliminary data.</text>
</comment>
<dbReference type="Pfam" id="PF11992">
    <property type="entry name" value="TgpA_N"/>
    <property type="match status" value="1"/>
</dbReference>
<dbReference type="SUPFAM" id="SSF54001">
    <property type="entry name" value="Cysteine proteinases"/>
    <property type="match status" value="1"/>
</dbReference>
<sequence>MIPAHAGPLARVVAAAVLVAVAVGASMLALTTVVLPGPWVREGLVGVAVVAATTCAVRCVLDSRARRRGEAGGGAVLPTLAGVVVTGWFLLSRYGSPTSDPDLVVGPEHAERLVARLGEAGEIVRAEVAPVPGTLPLALLVVGGALAVLLLADLLVGGLHWHAAAGLPLLALWAPPLVLVGDVPRAVFVVVVAALLLLLTVPPPRTAPATRPPGAVRRAERSRAVLTSATAVVVALVAGAVASASSALPGYAGAWYQAFTTSGDAIQLAEDLDVLGSLTERSGEVVLTYTAPEEGVGPLRTYTASAFDGRRWQRGDERAGEAFAPDDLLWPEDLDARGLDAPRSVTVTVGSLREDQLPVAVEPRAVTVDGTWGYDPVRDEVVGDRTDPAASYTLTVRARELGPDRLREAGAGTAVDAYLEVPATEHADDVADLAREVVGDAGTAYDQAVVLQRWLRDPSRFTYATELPRGGTGDPVWDFLQHRTGYCVQFATTMTVMARTLGIPARLGVGFLPGEAVEAPTQDDDTQVFQVTGQDSHAWPELYFAGVGWVRFEPTPSVQTGPPPEYTEPARGDAAPGASPQPVPTGVQEVPPTRAATEPTPTGSAAATAPTTSRNPERPWVVGGVVAVVVLAAAGAALLLTRRRRADGPPDAEEAWGRVVRSLARDGIHLPPATTPRQAPQAVVDAVVAARGDRPSAEVRDGLERLSSAVEDARYAPPPAPHVEDGTEVEPEEVDLGEIADAVVDALAQGGSARRGPRAWLGRLLRRS</sequence>
<feature type="transmembrane region" description="Helical" evidence="2">
    <location>
        <begin position="43"/>
        <end position="61"/>
    </location>
</feature>
<evidence type="ECO:0000256" key="2">
    <source>
        <dbReference type="SAM" id="Phobius"/>
    </source>
</evidence>
<dbReference type="Proteomes" id="UP000224130">
    <property type="component" value="Unassembled WGS sequence"/>
</dbReference>
<dbReference type="EMBL" id="PDJJ01000001">
    <property type="protein sequence ID" value="PFG42839.1"/>
    <property type="molecule type" value="Genomic_DNA"/>
</dbReference>
<keyword evidence="5" id="KW-1185">Reference proteome</keyword>
<feature type="transmembrane region" description="Helical" evidence="2">
    <location>
        <begin position="224"/>
        <end position="242"/>
    </location>
</feature>
<feature type="compositionally biased region" description="Low complexity" evidence="1">
    <location>
        <begin position="591"/>
        <end position="612"/>
    </location>
</feature>
<feature type="region of interest" description="Disordered" evidence="1">
    <location>
        <begin position="555"/>
        <end position="618"/>
    </location>
</feature>
<feature type="transmembrane region" description="Helical" evidence="2">
    <location>
        <begin position="620"/>
        <end position="640"/>
    </location>
</feature>
<feature type="transmembrane region" description="Helical" evidence="2">
    <location>
        <begin position="12"/>
        <end position="37"/>
    </location>
</feature>
<reference evidence="4 5" key="1">
    <citation type="submission" date="2017-10" db="EMBL/GenBank/DDBJ databases">
        <title>Sequencing the genomes of 1000 actinobacteria strains.</title>
        <authorList>
            <person name="Klenk H.-P."/>
        </authorList>
    </citation>
    <scope>NUCLEOTIDE SEQUENCE [LARGE SCALE GENOMIC DNA]</scope>
    <source>
        <strain evidence="4 5">DSM 21863</strain>
    </source>
</reference>
<feature type="transmembrane region" description="Helical" evidence="2">
    <location>
        <begin position="137"/>
        <end position="156"/>
    </location>
</feature>
<dbReference type="InterPro" id="IPR021878">
    <property type="entry name" value="TgpA_N"/>
</dbReference>